<feature type="region of interest" description="Disordered" evidence="1">
    <location>
        <begin position="936"/>
        <end position="965"/>
    </location>
</feature>
<dbReference type="GO" id="GO:0008270">
    <property type="term" value="F:zinc ion binding"/>
    <property type="evidence" value="ECO:0007669"/>
    <property type="project" value="InterPro"/>
</dbReference>
<reference evidence="3 4" key="1">
    <citation type="submission" date="2020-05" db="EMBL/GenBank/DDBJ databases">
        <title>Draft genome sequence of Desulfovibrio psychrotolerans JS1T.</title>
        <authorList>
            <person name="Ueno A."/>
            <person name="Tamazawa S."/>
            <person name="Tamamura S."/>
            <person name="Murakami T."/>
            <person name="Kiyama T."/>
            <person name="Inomata H."/>
            <person name="Amano Y."/>
            <person name="Miyakawa K."/>
            <person name="Tamaki H."/>
            <person name="Naganuma T."/>
            <person name="Kaneko K."/>
        </authorList>
    </citation>
    <scope>NUCLEOTIDE SEQUENCE [LARGE SCALE GENOMIC DNA]</scope>
    <source>
        <strain evidence="3 4">JS1</strain>
    </source>
</reference>
<keyword evidence="4" id="KW-1185">Reference proteome</keyword>
<dbReference type="GO" id="GO:0006260">
    <property type="term" value="P:DNA replication"/>
    <property type="evidence" value="ECO:0007669"/>
    <property type="project" value="InterPro"/>
</dbReference>
<sequence length="1017" mass="110253">MSKIDFDSINSAARSSFERVLANLLPDGRIEGGEYVARNPTRADSRPGSFKVNIATGMWSDFATGDSGNDPVNLYAYVKGMKQSEAARELAKMVGVAPTTDTGICTIRTAQRARENGGAQRKSKSDWLPIVPVPDDAPAPPRTHFRHGAPAATWPYKDQNGALLGYVCRFDVEGGKQVLPLIFCSQRDNRQWRWQSWSVPRPLYGLDTLAAAPEASVLIVEGEKAAEAAGVLSNNTMVVITWPGGSKAISKIDWNPLKGRRVCIWPDNDEPGFKAALDIASKAQEVGFTLVGVVLPSADWEKAADIADFASQWTTTDFHQEIKTRKVDVEVFRAEASKRYDIDGGSTAPSQNNSLQFLLRTDGVYFVGHDEDGIPKPPEWVCSPLKVLARTRDEEGKNWGRLLEIVDPDGKTHTWAMPMDMTAGNGDTYRGQLLSFGLRLAAGKYGKSRLHMYLTQYETVGRARCVSRNGWHSGCFVLPDKTYGDTAGEHVVYQGLLHENLFREQGSLADWQENVGCYCVGNSRFAFAVSAAFAGPLLKLVHGEGGGFHFYGGSSVGKTTIVEVAGSVCGGGGDKGFVKQWRSTDNALEGLAYLHNDGLLVLDEVGQAQAKVAGETAYMLANGQGKSRASKTGAARNVATWCLVFLSTGELTMADKIAEDGRKAMAGQSVRVVDIPADAGKGMKTLEALHTFASGGELANHFKAASKRFYGTPLRAFLSTLTSEPEKAAQRVTQHMEAFCKRYVPDGADGQVSRVARRFGLVAAAGELATEYSVLPWPTGEATRAAATCFAAWLNCRGGVGSAELSAGIEQVVSFFQAHGASRFEDTETDTLRTVINRVGYLKTIRGERCFCVFPSAFRREVCNGYDSSMLAKALADKRLLYADKGRNTKNVWVDGKTVAFVVLSYSILGVNDANGVNAVESIEENSLTLPEAEVRSARRNAGDGAEPSHSSHVPCMNREGEMDGNSNALHAIHSLHTENSQSENKKTHPDSPSPANIQEGRDWHYAEDGTKRVAII</sequence>
<feature type="region of interest" description="Disordered" evidence="1">
    <location>
        <begin position="978"/>
        <end position="1003"/>
    </location>
</feature>
<name>A0A7J0BQH2_9BACT</name>
<gene>
    <name evidence="3" type="ORF">DSM19430T_06470</name>
</gene>
<evidence type="ECO:0000259" key="2">
    <source>
        <dbReference type="Pfam" id="PF06048"/>
    </source>
</evidence>
<evidence type="ECO:0000256" key="1">
    <source>
        <dbReference type="SAM" id="MobiDB-lite"/>
    </source>
</evidence>
<dbReference type="Gene3D" id="3.40.1360.10">
    <property type="match status" value="1"/>
</dbReference>
<dbReference type="InterPro" id="IPR009270">
    <property type="entry name" value="DUF927"/>
</dbReference>
<evidence type="ECO:0000313" key="3">
    <source>
        <dbReference type="EMBL" id="GFM35963.1"/>
    </source>
</evidence>
<feature type="domain" description="DUF927" evidence="2">
    <location>
        <begin position="357"/>
        <end position="638"/>
    </location>
</feature>
<comment type="caution">
    <text evidence="3">The sequence shown here is derived from an EMBL/GenBank/DDBJ whole genome shotgun (WGS) entry which is preliminary data.</text>
</comment>
<accession>A0A7J0BQH2</accession>
<dbReference type="RefSeq" id="WP_174408664.1">
    <property type="nucleotide sequence ID" value="NZ_BLVP01000002.1"/>
</dbReference>
<dbReference type="SUPFAM" id="SSF57783">
    <property type="entry name" value="Zinc beta-ribbon"/>
    <property type="match status" value="1"/>
</dbReference>
<feature type="region of interest" description="Disordered" evidence="1">
    <location>
        <begin position="112"/>
        <end position="131"/>
    </location>
</feature>
<dbReference type="Pfam" id="PF06048">
    <property type="entry name" value="DUF927"/>
    <property type="match status" value="1"/>
</dbReference>
<dbReference type="AlphaFoldDB" id="A0A7J0BQH2"/>
<evidence type="ECO:0000313" key="4">
    <source>
        <dbReference type="Proteomes" id="UP000503820"/>
    </source>
</evidence>
<organism evidence="3 4">
    <name type="scientific">Desulfovibrio psychrotolerans</name>
    <dbReference type="NCBI Taxonomy" id="415242"/>
    <lineage>
        <taxon>Bacteria</taxon>
        <taxon>Pseudomonadati</taxon>
        <taxon>Thermodesulfobacteriota</taxon>
        <taxon>Desulfovibrionia</taxon>
        <taxon>Desulfovibrionales</taxon>
        <taxon>Desulfovibrionaceae</taxon>
        <taxon>Desulfovibrio</taxon>
    </lineage>
</organism>
<dbReference type="InterPro" id="IPR036977">
    <property type="entry name" value="DNA_primase_Znf_CHC2"/>
</dbReference>
<protein>
    <recommendedName>
        <fullName evidence="2">DUF927 domain-containing protein</fullName>
    </recommendedName>
</protein>
<dbReference type="Proteomes" id="UP000503820">
    <property type="component" value="Unassembled WGS sequence"/>
</dbReference>
<dbReference type="GO" id="GO:0003677">
    <property type="term" value="F:DNA binding"/>
    <property type="evidence" value="ECO:0007669"/>
    <property type="project" value="InterPro"/>
</dbReference>
<dbReference type="CDD" id="cd01029">
    <property type="entry name" value="TOPRIM_primases"/>
    <property type="match status" value="1"/>
</dbReference>
<dbReference type="InterPro" id="IPR034154">
    <property type="entry name" value="TOPRIM_DnaG/twinkle"/>
</dbReference>
<dbReference type="Gene3D" id="3.90.580.10">
    <property type="entry name" value="Zinc finger, CHC2-type domain"/>
    <property type="match status" value="1"/>
</dbReference>
<dbReference type="EMBL" id="BLVP01000002">
    <property type="protein sequence ID" value="GFM35963.1"/>
    <property type="molecule type" value="Genomic_DNA"/>
</dbReference>
<proteinExistence type="predicted"/>